<dbReference type="InParanoid" id="A0A162TKG4"/>
<name>A0A162TKG4_PHYB8</name>
<dbReference type="GeneID" id="28993223"/>
<dbReference type="CDD" id="cd14733">
    <property type="entry name" value="BACK"/>
    <property type="match status" value="1"/>
</dbReference>
<feature type="domain" description="BTB" evidence="5">
    <location>
        <begin position="616"/>
        <end position="675"/>
    </location>
</feature>
<dbReference type="Gene3D" id="1.25.40.420">
    <property type="match status" value="1"/>
</dbReference>
<dbReference type="OrthoDB" id="2256373at2759"/>
<dbReference type="SMART" id="SM00225">
    <property type="entry name" value="BTB"/>
    <property type="match status" value="1"/>
</dbReference>
<feature type="region of interest" description="Disordered" evidence="3">
    <location>
        <begin position="588"/>
        <end position="618"/>
    </location>
</feature>
<dbReference type="AlphaFoldDB" id="A0A162TKG4"/>
<dbReference type="Pfam" id="PF07707">
    <property type="entry name" value="BACK"/>
    <property type="match status" value="1"/>
</dbReference>
<evidence type="ECO:0000313" key="7">
    <source>
        <dbReference type="Proteomes" id="UP000077315"/>
    </source>
</evidence>
<dbReference type="PANTHER" id="PTHR24412">
    <property type="entry name" value="KELCH PROTEIN"/>
    <property type="match status" value="1"/>
</dbReference>
<feature type="compositionally biased region" description="Basic and acidic residues" evidence="3">
    <location>
        <begin position="602"/>
        <end position="616"/>
    </location>
</feature>
<organism evidence="6 7">
    <name type="scientific">Phycomyces blakesleeanus (strain ATCC 8743b / DSM 1359 / FGSC 10004 / NBRC 33097 / NRRL 1555)</name>
    <dbReference type="NCBI Taxonomy" id="763407"/>
    <lineage>
        <taxon>Eukaryota</taxon>
        <taxon>Fungi</taxon>
        <taxon>Fungi incertae sedis</taxon>
        <taxon>Mucoromycota</taxon>
        <taxon>Mucoromycotina</taxon>
        <taxon>Mucoromycetes</taxon>
        <taxon>Mucorales</taxon>
        <taxon>Phycomycetaceae</taxon>
        <taxon>Phycomyces</taxon>
    </lineage>
</organism>
<proteinExistence type="predicted"/>
<feature type="transmembrane region" description="Helical" evidence="4">
    <location>
        <begin position="243"/>
        <end position="263"/>
    </location>
</feature>
<keyword evidence="7" id="KW-1185">Reference proteome</keyword>
<sequence>MSLIEPNQTIFWLLCDKDNVCYCDWRLYLKDCVLQDELRHILLGGAIVSTIVAVVGQSVWEYSPTTNFIRPKPIDSFLLMLGLYNGLRAIQTYIVLGDVLQNVIFRSFFHELPWQFAVASMTCYFFGIIHTIAENHKTLSIRWIRRPVLIDRICTVLIICPFITNNIFSICSGVYAQNGNLKMAYIFSRVLHITWGAYCGFALLIIFLSGKRLVRLLQEHRKMRIKNNSDIGAINVGIIKVRVVALAASAALVMFTFLSFSYGAARNEIMMRKGLSLTICVFWMFNAPVAYSVCEVAIILTPKLTTALGFSDHSTHEEEDDIARPSSKIFNHIRSSSLPQNQVRFPKRTLSKIDTQQKNGNGNGNEIDYVFSKDVTNSDTINNGYGLNKEGLGVGAGHYSANTSPVRYEFNKVSSEHPADFNGFVTALDAPRHHTSREKNREFSTKATDTIPLQQISSSDDGFPPARSNCRLSLELEGTYPVGNTYGIDATVHGTFSIEKPEVKQTKLANMPHYLPKNKTSRTPDWISCVSLSTIQQHVINDRLTISVYIDNDSPCFGQKRQSCPEPRILKVDNEKFSKFHDITMHVFENEDEDEDEGDNGDGDKDGDREGEHDGSNKTFRGHKVILATASPWFENLLLSGMEPRLNEVTIRGVDPEIFKRFLHYSYKQEIYIRSVSDALKLIKVADMLKFDDIRKDAFYYLQMRINSGNFWSIWKAADMYSCKTTQKLCQVFIRENCPNVLSSPGWLTADFEYTLKALKIDCLPVPVEESTFYEAVIDWREAAIERISRNKRRMTENAQAAAATAAVPRSPDSVSSDDMTKHTTHDIGRTENKSISDSKRKKMTTEDALLLTGDEKTKIELDIIEQQFSTMVHCIRFTQMKKEYLADVVETEKAVMKVNGIERLLISAYQYIAFGGKRPVPKELMPRYISSA</sequence>
<evidence type="ECO:0000259" key="5">
    <source>
        <dbReference type="PROSITE" id="PS50097"/>
    </source>
</evidence>
<dbReference type="Proteomes" id="UP000077315">
    <property type="component" value="Unassembled WGS sequence"/>
</dbReference>
<dbReference type="STRING" id="763407.A0A162TKG4"/>
<evidence type="ECO:0000256" key="1">
    <source>
        <dbReference type="ARBA" id="ARBA00022441"/>
    </source>
</evidence>
<dbReference type="InterPro" id="IPR000210">
    <property type="entry name" value="BTB/POZ_dom"/>
</dbReference>
<dbReference type="VEuPathDB" id="FungiDB:PHYBLDRAFT_149691"/>
<dbReference type="PROSITE" id="PS50097">
    <property type="entry name" value="BTB"/>
    <property type="match status" value="1"/>
</dbReference>
<gene>
    <name evidence="6" type="ORF">PHYBLDRAFT_149691</name>
</gene>
<feature type="transmembrane region" description="Helical" evidence="4">
    <location>
        <begin position="153"/>
        <end position="175"/>
    </location>
</feature>
<dbReference type="InterPro" id="IPR011333">
    <property type="entry name" value="SKP1/BTB/POZ_sf"/>
</dbReference>
<dbReference type="Gene3D" id="3.30.710.10">
    <property type="entry name" value="Potassium Channel Kv1.1, Chain A"/>
    <property type="match status" value="1"/>
</dbReference>
<feature type="compositionally biased region" description="Low complexity" evidence="3">
    <location>
        <begin position="799"/>
        <end position="818"/>
    </location>
</feature>
<evidence type="ECO:0000256" key="3">
    <source>
        <dbReference type="SAM" id="MobiDB-lite"/>
    </source>
</evidence>
<feature type="compositionally biased region" description="Acidic residues" evidence="3">
    <location>
        <begin position="590"/>
        <end position="601"/>
    </location>
</feature>
<keyword evidence="4" id="KW-1133">Transmembrane helix</keyword>
<dbReference type="EMBL" id="KV440992">
    <property type="protein sequence ID" value="OAD69292.1"/>
    <property type="molecule type" value="Genomic_DNA"/>
</dbReference>
<feature type="transmembrane region" description="Helical" evidence="4">
    <location>
        <begin position="38"/>
        <end position="56"/>
    </location>
</feature>
<feature type="transmembrane region" description="Helical" evidence="4">
    <location>
        <begin position="195"/>
        <end position="214"/>
    </location>
</feature>
<dbReference type="RefSeq" id="XP_018287332.1">
    <property type="nucleotide sequence ID" value="XM_018432317.1"/>
</dbReference>
<feature type="region of interest" description="Disordered" evidence="3">
    <location>
        <begin position="799"/>
        <end position="841"/>
    </location>
</feature>
<feature type="compositionally biased region" description="Basic and acidic residues" evidence="3">
    <location>
        <begin position="819"/>
        <end position="839"/>
    </location>
</feature>
<evidence type="ECO:0000256" key="2">
    <source>
        <dbReference type="ARBA" id="ARBA00022737"/>
    </source>
</evidence>
<protein>
    <recommendedName>
        <fullName evidence="5">BTB domain-containing protein</fullName>
    </recommendedName>
</protein>
<reference evidence="7" key="1">
    <citation type="submission" date="2015-06" db="EMBL/GenBank/DDBJ databases">
        <title>Expansion of signal transduction pathways in fungi by whole-genome duplication.</title>
        <authorList>
            <consortium name="DOE Joint Genome Institute"/>
            <person name="Corrochano L.M."/>
            <person name="Kuo A."/>
            <person name="Marcet-Houben M."/>
            <person name="Polaino S."/>
            <person name="Salamov A."/>
            <person name="Villalobos J.M."/>
            <person name="Alvarez M.I."/>
            <person name="Avalos J."/>
            <person name="Benito E.P."/>
            <person name="Benoit I."/>
            <person name="Burger G."/>
            <person name="Camino L.P."/>
            <person name="Canovas D."/>
            <person name="Cerda-Olmedo E."/>
            <person name="Cheng J.-F."/>
            <person name="Dominguez A."/>
            <person name="Elias M."/>
            <person name="Eslava A.P."/>
            <person name="Glaser F."/>
            <person name="Grimwood J."/>
            <person name="Gutierrez G."/>
            <person name="Heitman J."/>
            <person name="Henrissat B."/>
            <person name="Iturriaga E.A."/>
            <person name="Lang B.F."/>
            <person name="Lavin J.L."/>
            <person name="Lee S."/>
            <person name="Li W."/>
            <person name="Lindquist E."/>
            <person name="Lopez-Garcia S."/>
            <person name="Luque E.M."/>
            <person name="Marcos A.T."/>
            <person name="Martin J."/>
            <person name="McCluskey K."/>
            <person name="Medina H.R."/>
            <person name="Miralles-Duran A."/>
            <person name="Miyazaki A."/>
            <person name="Munoz-Torres E."/>
            <person name="Oguiza J.A."/>
            <person name="Ohm R."/>
            <person name="Olmedo M."/>
            <person name="Orejas M."/>
            <person name="Ortiz-Castellanos L."/>
            <person name="Pisabarro A.G."/>
            <person name="Rodriguez-Romero J."/>
            <person name="Ruiz-Herrera J."/>
            <person name="Ruiz-Vazquez R."/>
            <person name="Sanz C."/>
            <person name="Schackwitz W."/>
            <person name="Schmutz J."/>
            <person name="Shahriari M."/>
            <person name="Shelest E."/>
            <person name="Silva-Franco F."/>
            <person name="Soanes D."/>
            <person name="Syed K."/>
            <person name="Tagua V.G."/>
            <person name="Talbot N.J."/>
            <person name="Thon M."/>
            <person name="De vries R.P."/>
            <person name="Wiebenga A."/>
            <person name="Yadav J.S."/>
            <person name="Braun E.L."/>
            <person name="Baker S."/>
            <person name="Garre V."/>
            <person name="Horwitz B."/>
            <person name="Torres-Martinez S."/>
            <person name="Idnurm A."/>
            <person name="Herrera-Estrella A."/>
            <person name="Gabaldon T."/>
            <person name="Grigoriev I.V."/>
        </authorList>
    </citation>
    <scope>NUCLEOTIDE SEQUENCE [LARGE SCALE GENOMIC DNA]</scope>
    <source>
        <strain evidence="7">NRRL 1555(-)</strain>
    </source>
</reference>
<evidence type="ECO:0000313" key="6">
    <source>
        <dbReference type="EMBL" id="OAD69292.1"/>
    </source>
</evidence>
<keyword evidence="1" id="KW-0880">Kelch repeat</keyword>
<dbReference type="SUPFAM" id="SSF54695">
    <property type="entry name" value="POZ domain"/>
    <property type="match status" value="1"/>
</dbReference>
<accession>A0A162TKG4</accession>
<keyword evidence="4" id="KW-0472">Membrane</keyword>
<feature type="transmembrane region" description="Helical" evidence="4">
    <location>
        <begin position="116"/>
        <end position="133"/>
    </location>
</feature>
<dbReference type="CDD" id="cd18186">
    <property type="entry name" value="BTB_POZ_ZBTB_KLHL-like"/>
    <property type="match status" value="1"/>
</dbReference>
<dbReference type="InterPro" id="IPR011705">
    <property type="entry name" value="BACK"/>
</dbReference>
<dbReference type="PANTHER" id="PTHR24412:SF489">
    <property type="entry name" value="RING FINGER DOMAIN AND KELCH REPEAT-CONTAINING PROTEIN DDB_G0271372"/>
    <property type="match status" value="1"/>
</dbReference>
<dbReference type="Pfam" id="PF00651">
    <property type="entry name" value="BTB"/>
    <property type="match status" value="1"/>
</dbReference>
<keyword evidence="2" id="KW-0677">Repeat</keyword>
<evidence type="ECO:0000256" key="4">
    <source>
        <dbReference type="SAM" id="Phobius"/>
    </source>
</evidence>
<keyword evidence="4" id="KW-0812">Transmembrane</keyword>